<dbReference type="GO" id="GO:0008234">
    <property type="term" value="F:cysteine-type peptidase activity"/>
    <property type="evidence" value="ECO:0007669"/>
    <property type="project" value="UniProtKB-KW"/>
</dbReference>
<dbReference type="InterPro" id="IPR038765">
    <property type="entry name" value="Papain-like_cys_pep_sf"/>
</dbReference>
<dbReference type="SUPFAM" id="SSF54001">
    <property type="entry name" value="Cysteine proteinases"/>
    <property type="match status" value="1"/>
</dbReference>
<keyword evidence="9" id="KW-1185">Reference proteome</keyword>
<dbReference type="Gene3D" id="3.90.1720.10">
    <property type="entry name" value="endopeptidase domain like (from Nostoc punctiforme)"/>
    <property type="match status" value="1"/>
</dbReference>
<organism evidence="8 9">
    <name type="scientific">Polaribacter haliotis</name>
    <dbReference type="NCBI Taxonomy" id="1888915"/>
    <lineage>
        <taxon>Bacteria</taxon>
        <taxon>Pseudomonadati</taxon>
        <taxon>Bacteroidota</taxon>
        <taxon>Flavobacteriia</taxon>
        <taxon>Flavobacteriales</taxon>
        <taxon>Flavobacteriaceae</taxon>
    </lineage>
</organism>
<comment type="similarity">
    <text evidence="1">Belongs to the peptidase C40 family.</text>
</comment>
<keyword evidence="3 6" id="KW-0732">Signal</keyword>
<keyword evidence="4" id="KW-0378">Hydrolase</keyword>
<dbReference type="KEGG" id="phal:H9I45_13530"/>
<evidence type="ECO:0000256" key="3">
    <source>
        <dbReference type="ARBA" id="ARBA00022729"/>
    </source>
</evidence>
<dbReference type="PANTHER" id="PTHR47360">
    <property type="entry name" value="MUREIN DD-ENDOPEPTIDASE MEPS/MUREIN LD-CARBOXYPEPTIDASE"/>
    <property type="match status" value="1"/>
</dbReference>
<evidence type="ECO:0000256" key="6">
    <source>
        <dbReference type="SAM" id="SignalP"/>
    </source>
</evidence>
<dbReference type="PROSITE" id="PS51935">
    <property type="entry name" value="NLPC_P60"/>
    <property type="match status" value="1"/>
</dbReference>
<dbReference type="EMBL" id="CP061813">
    <property type="protein sequence ID" value="QOD60352.1"/>
    <property type="molecule type" value="Genomic_DNA"/>
</dbReference>
<accession>A0A7L8AEE4</accession>
<feature type="signal peptide" evidence="6">
    <location>
        <begin position="1"/>
        <end position="21"/>
    </location>
</feature>
<evidence type="ECO:0000256" key="4">
    <source>
        <dbReference type="ARBA" id="ARBA00022801"/>
    </source>
</evidence>
<feature type="chain" id="PRO_5032876815" evidence="6">
    <location>
        <begin position="22"/>
        <end position="158"/>
    </location>
</feature>
<evidence type="ECO:0000256" key="1">
    <source>
        <dbReference type="ARBA" id="ARBA00007074"/>
    </source>
</evidence>
<evidence type="ECO:0000256" key="2">
    <source>
        <dbReference type="ARBA" id="ARBA00022670"/>
    </source>
</evidence>
<dbReference type="InterPro" id="IPR000064">
    <property type="entry name" value="NLP_P60_dom"/>
</dbReference>
<evidence type="ECO:0000313" key="9">
    <source>
        <dbReference type="Proteomes" id="UP000516764"/>
    </source>
</evidence>
<evidence type="ECO:0000313" key="8">
    <source>
        <dbReference type="EMBL" id="QOD60352.1"/>
    </source>
</evidence>
<evidence type="ECO:0000256" key="5">
    <source>
        <dbReference type="ARBA" id="ARBA00022807"/>
    </source>
</evidence>
<dbReference type="Pfam" id="PF00877">
    <property type="entry name" value="NLPC_P60"/>
    <property type="match status" value="1"/>
</dbReference>
<evidence type="ECO:0000259" key="7">
    <source>
        <dbReference type="PROSITE" id="PS51935"/>
    </source>
</evidence>
<dbReference type="PROSITE" id="PS51257">
    <property type="entry name" value="PROKAR_LIPOPROTEIN"/>
    <property type="match status" value="1"/>
</dbReference>
<dbReference type="Proteomes" id="UP000516764">
    <property type="component" value="Chromosome"/>
</dbReference>
<protein>
    <submittedName>
        <fullName evidence="8">C40 family peptidase</fullName>
    </submittedName>
</protein>
<dbReference type="GO" id="GO:0006508">
    <property type="term" value="P:proteolysis"/>
    <property type="evidence" value="ECO:0007669"/>
    <property type="project" value="UniProtKB-KW"/>
</dbReference>
<sequence length="158" mass="17546">MKKGVFLVVLFSMLMSCSSSKKVVKTSNKPISKADKIVANALKYQGVRYKFGGTTKRGMDCSGIVYVAFGEENVQLPRISRDIAKSGKKVPLKKVKKGDLLFFKTSKTKRRINHVGLIVSVKKGVIRFIHSTTSRGVIVSSLSEKYWKNAFVKATNIL</sequence>
<keyword evidence="5" id="KW-0788">Thiol protease</keyword>
<reference evidence="8 9" key="1">
    <citation type="journal article" date="2016" name="Int. J. Syst. Evol. Microbiol.">
        <title>Polaribacter haliotis sp. nov., isolated from the gut of abalone Haliotis discus hannai.</title>
        <authorList>
            <person name="Kim Y.O."/>
            <person name="Park I.S."/>
            <person name="Park S."/>
            <person name="Nam B.H."/>
            <person name="Park J.M."/>
            <person name="Kim D.G."/>
            <person name="Yoon J.H."/>
        </authorList>
    </citation>
    <scope>NUCLEOTIDE SEQUENCE [LARGE SCALE GENOMIC DNA]</scope>
    <source>
        <strain evidence="8 9">KCTC 52418</strain>
    </source>
</reference>
<keyword evidence="2" id="KW-0645">Protease</keyword>
<dbReference type="OrthoDB" id="9807055at2"/>
<dbReference type="InterPro" id="IPR052062">
    <property type="entry name" value="Murein_DD/LD_carboxypeptidase"/>
</dbReference>
<dbReference type="AlphaFoldDB" id="A0A7L8AEE4"/>
<dbReference type="RefSeq" id="WP_088353987.1">
    <property type="nucleotide sequence ID" value="NZ_CP061813.1"/>
</dbReference>
<name>A0A7L8AEE4_9FLAO</name>
<proteinExistence type="inferred from homology"/>
<feature type="domain" description="NlpC/P60" evidence="7">
    <location>
        <begin position="31"/>
        <end position="158"/>
    </location>
</feature>
<dbReference type="PANTHER" id="PTHR47360:SF1">
    <property type="entry name" value="ENDOPEPTIDASE NLPC-RELATED"/>
    <property type="match status" value="1"/>
</dbReference>
<gene>
    <name evidence="8" type="ORF">H9I45_13530</name>
</gene>